<feature type="non-terminal residue" evidence="1">
    <location>
        <position position="237"/>
    </location>
</feature>
<organism evidence="1 2">
    <name type="scientific">Kouleothrix aurantiaca</name>
    <dbReference type="NCBI Taxonomy" id="186479"/>
    <lineage>
        <taxon>Bacteria</taxon>
        <taxon>Bacillati</taxon>
        <taxon>Chloroflexota</taxon>
        <taxon>Chloroflexia</taxon>
        <taxon>Chloroflexales</taxon>
        <taxon>Roseiflexineae</taxon>
        <taxon>Roseiflexaceae</taxon>
        <taxon>Kouleothrix</taxon>
    </lineage>
</organism>
<protein>
    <submittedName>
        <fullName evidence="1">Uncharacterized protein</fullName>
    </submittedName>
</protein>
<sequence>LYAQRIAPLSQDRTFISLAVPLSINTKPDEGIGLIRTLHGVLPPANLKLGAPSPLVLRWTGMPEQPIKQGVSVLGSADLVVSIQKTLEGLGKGTEADIADDPIIKELKGGRYLCWADARLQAPDDLPIAIPSGPSPLQDALLPAMAPQSGVILGDMQIILRPVPDRSWRTAVLSRLESLKVDAGAAERRVMEQKAAGPAFEVAVRLIAIAEKPEAGAQMVKTMGNALSSSAQGIATA</sequence>
<gene>
    <name evidence="1" type="ORF">SE17_40845</name>
</gene>
<reference evidence="1 2" key="1">
    <citation type="submission" date="2015-09" db="EMBL/GenBank/DDBJ databases">
        <title>Draft genome sequence of Kouleothrix aurantiaca JCM 19913.</title>
        <authorList>
            <person name="Hemp J."/>
        </authorList>
    </citation>
    <scope>NUCLEOTIDE SEQUENCE [LARGE SCALE GENOMIC DNA]</scope>
    <source>
        <strain evidence="1 2">COM-B</strain>
    </source>
</reference>
<dbReference type="Proteomes" id="UP000050509">
    <property type="component" value="Unassembled WGS sequence"/>
</dbReference>
<feature type="non-terminal residue" evidence="1">
    <location>
        <position position="1"/>
    </location>
</feature>
<evidence type="ECO:0000313" key="1">
    <source>
        <dbReference type="EMBL" id="KPV47924.1"/>
    </source>
</evidence>
<comment type="caution">
    <text evidence="1">The sequence shown here is derived from an EMBL/GenBank/DDBJ whole genome shotgun (WGS) entry which is preliminary data.</text>
</comment>
<name>A0A0P9CQM4_9CHLR</name>
<accession>A0A0P9CQM4</accession>
<dbReference type="EMBL" id="LJCR01003103">
    <property type="protein sequence ID" value="KPV47924.1"/>
    <property type="molecule type" value="Genomic_DNA"/>
</dbReference>
<keyword evidence="2" id="KW-1185">Reference proteome</keyword>
<proteinExistence type="predicted"/>
<evidence type="ECO:0000313" key="2">
    <source>
        <dbReference type="Proteomes" id="UP000050509"/>
    </source>
</evidence>
<dbReference type="AlphaFoldDB" id="A0A0P9CQM4"/>